<dbReference type="Gene3D" id="3.40.50.620">
    <property type="entry name" value="HUPs"/>
    <property type="match status" value="1"/>
</dbReference>
<dbReference type="InterPro" id="IPR004821">
    <property type="entry name" value="Cyt_trans-like"/>
</dbReference>
<keyword evidence="14" id="KW-1185">Reference proteome</keyword>
<dbReference type="EC" id="2.7.7.18" evidence="11"/>
<dbReference type="GO" id="GO:0005524">
    <property type="term" value="F:ATP binding"/>
    <property type="evidence" value="ECO:0007669"/>
    <property type="project" value="UniProtKB-KW"/>
</dbReference>
<sequence length="221" mass="24306">MQTDRRRLGVMGGTFDPIHYGHLVAASEVADLFDLDEVVFVPSGQPWQKGREVSAAEDRYLMTVIATASNPRFSVSRVDIDRGGPTYTKDTLRELHALNPGSELYFITGADALASIMSWQGWEELFELARFVGVSRPGYELHYDHITDVLGQLAKDALTLVEIPALAISSTDCRQRARQSRPLWYLMPDGVVQYVSKCRLYLGPSGAGAHSTNSLAAGNST</sequence>
<evidence type="ECO:0000256" key="9">
    <source>
        <dbReference type="ARBA" id="ARBA00023027"/>
    </source>
</evidence>
<dbReference type="UniPathway" id="UPA00253">
    <property type="reaction ID" value="UER00332"/>
</dbReference>
<evidence type="ECO:0000256" key="2">
    <source>
        <dbReference type="ARBA" id="ARBA00005019"/>
    </source>
</evidence>
<evidence type="ECO:0000313" key="14">
    <source>
        <dbReference type="Proteomes" id="UP000193247"/>
    </source>
</evidence>
<dbReference type="GO" id="GO:0009435">
    <property type="term" value="P:NAD+ biosynthetic process"/>
    <property type="evidence" value="ECO:0007669"/>
    <property type="project" value="UniProtKB-UniRule"/>
</dbReference>
<dbReference type="AlphaFoldDB" id="A0A1X2LX58"/>
<dbReference type="PANTHER" id="PTHR39321:SF3">
    <property type="entry name" value="PHOSPHOPANTETHEINE ADENYLYLTRANSFERASE"/>
    <property type="match status" value="1"/>
</dbReference>
<dbReference type="InterPro" id="IPR014729">
    <property type="entry name" value="Rossmann-like_a/b/a_fold"/>
</dbReference>
<name>A0A1X2LX58_9MYCO</name>
<dbReference type="NCBIfam" id="TIGR00482">
    <property type="entry name" value="nicotinate (nicotinamide) nucleotide adenylyltransferase"/>
    <property type="match status" value="1"/>
</dbReference>
<keyword evidence="5 11" id="KW-0808">Transferase</keyword>
<evidence type="ECO:0000256" key="11">
    <source>
        <dbReference type="HAMAP-Rule" id="MF_00244"/>
    </source>
</evidence>
<dbReference type="CDD" id="cd02165">
    <property type="entry name" value="NMNAT"/>
    <property type="match status" value="1"/>
</dbReference>
<evidence type="ECO:0000313" key="13">
    <source>
        <dbReference type="EMBL" id="OSC41681.1"/>
    </source>
</evidence>
<comment type="caution">
    <text evidence="13">The sequence shown here is derived from an EMBL/GenBank/DDBJ whole genome shotgun (WGS) entry which is preliminary data.</text>
</comment>
<evidence type="ECO:0000256" key="4">
    <source>
        <dbReference type="ARBA" id="ARBA00022642"/>
    </source>
</evidence>
<feature type="domain" description="Cytidyltransferase-like" evidence="12">
    <location>
        <begin position="10"/>
        <end position="176"/>
    </location>
</feature>
<dbReference type="STRING" id="1430326.B8W66_08140"/>
<comment type="pathway">
    <text evidence="2 11">Cofactor biosynthesis; NAD(+) biosynthesis; deamido-NAD(+) from nicotinate D-ribonucleotide: step 1/1.</text>
</comment>
<evidence type="ECO:0000256" key="7">
    <source>
        <dbReference type="ARBA" id="ARBA00022741"/>
    </source>
</evidence>
<dbReference type="NCBIfam" id="TIGR00125">
    <property type="entry name" value="cyt_tran_rel"/>
    <property type="match status" value="1"/>
</dbReference>
<dbReference type="FunFam" id="3.40.50.620:FF:000039">
    <property type="entry name" value="Probable nicotinate-nucleotide adenylyltransferase"/>
    <property type="match status" value="1"/>
</dbReference>
<dbReference type="HAMAP" id="MF_00244">
    <property type="entry name" value="NaMN_adenylyltr"/>
    <property type="match status" value="1"/>
</dbReference>
<dbReference type="EMBL" id="NCXP01000006">
    <property type="protein sequence ID" value="OSC41681.1"/>
    <property type="molecule type" value="Genomic_DNA"/>
</dbReference>
<keyword evidence="6 11" id="KW-0548">Nucleotidyltransferase</keyword>
<gene>
    <name evidence="11" type="primary">nadD</name>
    <name evidence="13" type="ORF">B8W66_08140</name>
</gene>
<accession>A0A1X2LX58</accession>
<dbReference type="Pfam" id="PF01467">
    <property type="entry name" value="CTP_transf_like"/>
    <property type="match status" value="1"/>
</dbReference>
<organism evidence="13 14">
    <name type="scientific">Mycobacterium decipiens</name>
    <dbReference type="NCBI Taxonomy" id="1430326"/>
    <lineage>
        <taxon>Bacteria</taxon>
        <taxon>Bacillati</taxon>
        <taxon>Actinomycetota</taxon>
        <taxon>Actinomycetes</taxon>
        <taxon>Mycobacteriales</taxon>
        <taxon>Mycobacteriaceae</taxon>
        <taxon>Mycobacterium</taxon>
    </lineage>
</organism>
<protein>
    <recommendedName>
        <fullName evidence="11">Probable nicotinate-nucleotide adenylyltransferase</fullName>
        <ecNumber evidence="11">2.7.7.18</ecNumber>
    </recommendedName>
    <alternativeName>
        <fullName evidence="11">Deamido-NAD(+) diphosphorylase</fullName>
    </alternativeName>
    <alternativeName>
        <fullName evidence="11">Deamido-NAD(+) pyrophosphorylase</fullName>
    </alternativeName>
    <alternativeName>
        <fullName evidence="11">Nicotinate mononucleotide adenylyltransferase</fullName>
        <shortName evidence="11">NaMN adenylyltransferase</shortName>
    </alternativeName>
</protein>
<keyword evidence="9 11" id="KW-0520">NAD</keyword>
<dbReference type="PANTHER" id="PTHR39321">
    <property type="entry name" value="NICOTINATE-NUCLEOTIDE ADENYLYLTRANSFERASE-RELATED"/>
    <property type="match status" value="1"/>
</dbReference>
<dbReference type="InterPro" id="IPR005248">
    <property type="entry name" value="NadD/NMNAT"/>
</dbReference>
<evidence type="ECO:0000256" key="3">
    <source>
        <dbReference type="ARBA" id="ARBA00009014"/>
    </source>
</evidence>
<reference evidence="13 14" key="1">
    <citation type="submission" date="2017-04" db="EMBL/GenBank/DDBJ databases">
        <title>The new phylogeny of genus Mycobacterium.</title>
        <authorList>
            <person name="Tortoli E."/>
            <person name="Trovato A."/>
            <person name="Cirillo D.M."/>
        </authorList>
    </citation>
    <scope>NUCLEOTIDE SEQUENCE [LARGE SCALE GENOMIC DNA]</scope>
    <source>
        <strain evidence="13 14">TBL 1200985</strain>
    </source>
</reference>
<evidence type="ECO:0000256" key="6">
    <source>
        <dbReference type="ARBA" id="ARBA00022695"/>
    </source>
</evidence>
<dbReference type="Proteomes" id="UP000193247">
    <property type="component" value="Unassembled WGS sequence"/>
</dbReference>
<comment type="similarity">
    <text evidence="3 11">Belongs to the NadD family.</text>
</comment>
<evidence type="ECO:0000256" key="1">
    <source>
        <dbReference type="ARBA" id="ARBA00002324"/>
    </source>
</evidence>
<evidence type="ECO:0000259" key="12">
    <source>
        <dbReference type="Pfam" id="PF01467"/>
    </source>
</evidence>
<dbReference type="RefSeq" id="WP_085324512.1">
    <property type="nucleotide sequence ID" value="NZ_NCXP01000006.1"/>
</dbReference>
<dbReference type="NCBIfam" id="NF000840">
    <property type="entry name" value="PRK00071.1-3"/>
    <property type="match status" value="1"/>
</dbReference>
<keyword evidence="4 11" id="KW-0662">Pyridine nucleotide biosynthesis</keyword>
<comment type="catalytic activity">
    <reaction evidence="10 11">
        <text>nicotinate beta-D-ribonucleotide + ATP + H(+) = deamido-NAD(+) + diphosphate</text>
        <dbReference type="Rhea" id="RHEA:22860"/>
        <dbReference type="ChEBI" id="CHEBI:15378"/>
        <dbReference type="ChEBI" id="CHEBI:30616"/>
        <dbReference type="ChEBI" id="CHEBI:33019"/>
        <dbReference type="ChEBI" id="CHEBI:57502"/>
        <dbReference type="ChEBI" id="CHEBI:58437"/>
        <dbReference type="EC" id="2.7.7.18"/>
    </reaction>
</comment>
<evidence type="ECO:0000256" key="8">
    <source>
        <dbReference type="ARBA" id="ARBA00022840"/>
    </source>
</evidence>
<evidence type="ECO:0000256" key="5">
    <source>
        <dbReference type="ARBA" id="ARBA00022679"/>
    </source>
</evidence>
<keyword evidence="7 11" id="KW-0547">Nucleotide-binding</keyword>
<dbReference type="SUPFAM" id="SSF52374">
    <property type="entry name" value="Nucleotidylyl transferase"/>
    <property type="match status" value="1"/>
</dbReference>
<evidence type="ECO:0000256" key="10">
    <source>
        <dbReference type="ARBA" id="ARBA00048721"/>
    </source>
</evidence>
<proteinExistence type="inferred from homology"/>
<dbReference type="GO" id="GO:0004515">
    <property type="term" value="F:nicotinate-nucleotide adenylyltransferase activity"/>
    <property type="evidence" value="ECO:0007669"/>
    <property type="project" value="UniProtKB-UniRule"/>
</dbReference>
<comment type="function">
    <text evidence="1 11">Catalyzes the reversible adenylation of nicotinate mononucleotide (NaMN) to nicotinic acid adenine dinucleotide (NaAD).</text>
</comment>
<keyword evidence="8 11" id="KW-0067">ATP-binding</keyword>